<dbReference type="Gene3D" id="3.20.20.100">
    <property type="entry name" value="NADP-dependent oxidoreductase domain"/>
    <property type="match status" value="1"/>
</dbReference>
<dbReference type="InterPro" id="IPR023210">
    <property type="entry name" value="NADP_OxRdtase_dom"/>
</dbReference>
<dbReference type="InterPro" id="IPR050523">
    <property type="entry name" value="AKR_Detox_Biosynth"/>
</dbReference>
<evidence type="ECO:0000313" key="3">
    <source>
        <dbReference type="Proteomes" id="UP001629953"/>
    </source>
</evidence>
<comment type="caution">
    <text evidence="2">The sequence shown here is derived from an EMBL/GenBank/DDBJ whole genome shotgun (WGS) entry which is preliminary data.</text>
</comment>
<dbReference type="PANTHER" id="PTHR43364">
    <property type="entry name" value="NADH-SPECIFIC METHYLGLYOXAL REDUCTASE-RELATED"/>
    <property type="match status" value="1"/>
</dbReference>
<dbReference type="CDD" id="cd19092">
    <property type="entry name" value="AKR_BsYcsN_EcYdhF-like"/>
    <property type="match status" value="1"/>
</dbReference>
<dbReference type="Proteomes" id="UP001629953">
    <property type="component" value="Unassembled WGS sequence"/>
</dbReference>
<name>A0ABW9G731_9GAMM</name>
<feature type="domain" description="NADP-dependent oxidoreductase" evidence="1">
    <location>
        <begin position="17"/>
        <end position="311"/>
    </location>
</feature>
<dbReference type="InterPro" id="IPR036812">
    <property type="entry name" value="NAD(P)_OxRdtase_dom_sf"/>
</dbReference>
<dbReference type="Pfam" id="PF00248">
    <property type="entry name" value="Aldo_ket_red"/>
    <property type="match status" value="1"/>
</dbReference>
<keyword evidence="3" id="KW-1185">Reference proteome</keyword>
<proteinExistence type="predicted"/>
<dbReference type="PANTHER" id="PTHR43364:SF1">
    <property type="entry name" value="OXIDOREDUCTASE YDHF"/>
    <property type="match status" value="1"/>
</dbReference>
<gene>
    <name evidence="2" type="ORF">ABUE30_10035</name>
</gene>
<protein>
    <submittedName>
        <fullName evidence="2">Aldo/keto reductase</fullName>
    </submittedName>
</protein>
<reference evidence="2 3" key="1">
    <citation type="journal article" date="2013" name="Int. J. Syst. Evol. Microbiol.">
        <title>Celerinatantimonas yamalensis sp. nov., a cold-adapted diazotrophic bacterium from a cold permafrost brine.</title>
        <authorList>
            <person name="Shcherbakova V."/>
            <person name="Chuvilskaya N."/>
            <person name="Rivkina E."/>
            <person name="Demidov N."/>
            <person name="Uchaeva V."/>
            <person name="Suetin S."/>
            <person name="Suzina N."/>
            <person name="Gilichinsky D."/>
        </authorList>
    </citation>
    <scope>NUCLEOTIDE SEQUENCE [LARGE SCALE GENOMIC DNA]</scope>
    <source>
        <strain evidence="2 3">C7</strain>
    </source>
</reference>
<organism evidence="2 3">
    <name type="scientific">Celerinatantimonas yamalensis</name>
    <dbReference type="NCBI Taxonomy" id="559956"/>
    <lineage>
        <taxon>Bacteria</taxon>
        <taxon>Pseudomonadati</taxon>
        <taxon>Pseudomonadota</taxon>
        <taxon>Gammaproteobacteria</taxon>
        <taxon>Celerinatantimonadaceae</taxon>
        <taxon>Celerinatantimonas</taxon>
    </lineage>
</organism>
<evidence type="ECO:0000259" key="1">
    <source>
        <dbReference type="Pfam" id="PF00248"/>
    </source>
</evidence>
<dbReference type="EMBL" id="JBEQCT010000004">
    <property type="protein sequence ID" value="MFM2485398.1"/>
    <property type="molecule type" value="Genomic_DNA"/>
</dbReference>
<accession>A0ABW9G731</accession>
<sequence>MCMTTLPLTTTLADVSRIALGCMGLGGEWHAASYGEADRIQAQRCIEVALEEGINFFDHADIYRNGKAELIFGEVLKSRPQLREQIYIQSKCGIRFADDHGPNRYDFSYQHIIDSVDRSLQRLGCDYLDILLLHRPDPLMEPEEVARAFDALLSAGKVRYFGVSNMNHQQIRFLQQYLDEPLVTNQIELNLAHRDFIETGVTVNDDQGRHAHFSEGTLEYCQRQNLQIQAWSPLAKGIFAQAPNNPTIAAAQERLTEYSQQFDCAIETILLAWLMRHPAGIQPVIGTTNEQRIRDCAKAVEIELSREQWYQLLTDIRGRNLP</sequence>
<dbReference type="SUPFAM" id="SSF51430">
    <property type="entry name" value="NAD(P)-linked oxidoreductase"/>
    <property type="match status" value="1"/>
</dbReference>
<evidence type="ECO:0000313" key="2">
    <source>
        <dbReference type="EMBL" id="MFM2485398.1"/>
    </source>
</evidence>